<reference evidence="6" key="1">
    <citation type="submission" date="2020-08" db="EMBL/GenBank/DDBJ databases">
        <title>Genome public.</title>
        <authorList>
            <person name="Liu C."/>
            <person name="Sun Q."/>
        </authorList>
    </citation>
    <scope>NUCLEOTIDE SEQUENCE</scope>
    <source>
        <strain evidence="6">BX1005</strain>
    </source>
</reference>
<dbReference type="Proteomes" id="UP000606720">
    <property type="component" value="Unassembled WGS sequence"/>
</dbReference>
<dbReference type="SUPFAM" id="SSF55120">
    <property type="entry name" value="Pseudouridine synthase"/>
    <property type="match status" value="1"/>
</dbReference>
<comment type="catalytic activity">
    <reaction evidence="1">
        <text>a uridine in RNA = a pseudouridine in RNA</text>
        <dbReference type="Rhea" id="RHEA:48348"/>
        <dbReference type="Rhea" id="RHEA-COMP:12068"/>
        <dbReference type="Rhea" id="RHEA-COMP:12069"/>
        <dbReference type="ChEBI" id="CHEBI:65314"/>
        <dbReference type="ChEBI" id="CHEBI:65315"/>
    </reaction>
</comment>
<gene>
    <name evidence="6" type="ORF">H8S17_01525</name>
</gene>
<dbReference type="CDD" id="cd02869">
    <property type="entry name" value="PseudoU_synth_RluA_like"/>
    <property type="match status" value="1"/>
</dbReference>
<dbReference type="GO" id="GO:0000455">
    <property type="term" value="P:enzyme-directed rRNA pseudouridine synthesis"/>
    <property type="evidence" value="ECO:0007669"/>
    <property type="project" value="TreeGrafter"/>
</dbReference>
<proteinExistence type="inferred from homology"/>
<dbReference type="InterPro" id="IPR006145">
    <property type="entry name" value="PsdUridine_synth_RsuA/RluA"/>
</dbReference>
<dbReference type="RefSeq" id="WP_186865935.1">
    <property type="nucleotide sequence ID" value="NZ_JACOPH010000001.1"/>
</dbReference>
<comment type="similarity">
    <text evidence="2">Belongs to the pseudouridine synthase RluA family.</text>
</comment>
<dbReference type="PANTHER" id="PTHR21600:SF87">
    <property type="entry name" value="RNA PSEUDOURIDYLATE SYNTHASE DOMAIN-CONTAINING PROTEIN 1"/>
    <property type="match status" value="1"/>
</dbReference>
<organism evidence="6 7">
    <name type="scientific">Roseburia zhanii</name>
    <dbReference type="NCBI Taxonomy" id="2763064"/>
    <lineage>
        <taxon>Bacteria</taxon>
        <taxon>Bacillati</taxon>
        <taxon>Bacillota</taxon>
        <taxon>Clostridia</taxon>
        <taxon>Lachnospirales</taxon>
        <taxon>Lachnospiraceae</taxon>
        <taxon>Roseburia</taxon>
    </lineage>
</organism>
<name>A0A923LMB6_9FIRM</name>
<dbReference type="GO" id="GO:0003723">
    <property type="term" value="F:RNA binding"/>
    <property type="evidence" value="ECO:0007669"/>
    <property type="project" value="InterPro"/>
</dbReference>
<sequence length="227" mass="25507">MEKEWNIIYEDAELIVTYKPSDLAVQTSKMGQKDLVSMLKNDRVKKKEPPYVAVINRLDQPVEGLVLFAKTKEAAADLSRQLQGGQIGKYYRAVVLNQTGKDLTAGEKGTLTDYLLKDGKTNLSKVVNADTKGAKKAVLEYEVLTVKENRADLFIHLQTGRHHQIRVQMAHANLPLAGDRKYGKTDSMVSGMTGIALCSVKLQFMHPKTKKKMEFSIEPENRIFQLL</sequence>
<dbReference type="Gene3D" id="3.30.2350.10">
    <property type="entry name" value="Pseudouridine synthase"/>
    <property type="match status" value="1"/>
</dbReference>
<evidence type="ECO:0000259" key="5">
    <source>
        <dbReference type="Pfam" id="PF00849"/>
    </source>
</evidence>
<evidence type="ECO:0000256" key="2">
    <source>
        <dbReference type="ARBA" id="ARBA00010876"/>
    </source>
</evidence>
<evidence type="ECO:0000256" key="3">
    <source>
        <dbReference type="ARBA" id="ARBA00031870"/>
    </source>
</evidence>
<dbReference type="PANTHER" id="PTHR21600">
    <property type="entry name" value="MITOCHONDRIAL RNA PSEUDOURIDINE SYNTHASE"/>
    <property type="match status" value="1"/>
</dbReference>
<dbReference type="Pfam" id="PF00849">
    <property type="entry name" value="PseudoU_synth_2"/>
    <property type="match status" value="1"/>
</dbReference>
<feature type="domain" description="Pseudouridine synthase RsuA/RluA-like" evidence="5">
    <location>
        <begin position="14"/>
        <end position="171"/>
    </location>
</feature>
<dbReference type="AlphaFoldDB" id="A0A923LMB6"/>
<dbReference type="GO" id="GO:0009982">
    <property type="term" value="F:pseudouridine synthase activity"/>
    <property type="evidence" value="ECO:0007669"/>
    <property type="project" value="InterPro"/>
</dbReference>
<protein>
    <recommendedName>
        <fullName evidence="3">RNA pseudouridylate synthase</fullName>
    </recommendedName>
    <alternativeName>
        <fullName evidence="4">RNA-uridine isomerase</fullName>
    </alternativeName>
</protein>
<dbReference type="EMBL" id="JACOPH010000001">
    <property type="protein sequence ID" value="MBC5712902.1"/>
    <property type="molecule type" value="Genomic_DNA"/>
</dbReference>
<evidence type="ECO:0000313" key="6">
    <source>
        <dbReference type="EMBL" id="MBC5712902.1"/>
    </source>
</evidence>
<comment type="caution">
    <text evidence="6">The sequence shown here is derived from an EMBL/GenBank/DDBJ whole genome shotgun (WGS) entry which is preliminary data.</text>
</comment>
<evidence type="ECO:0000256" key="1">
    <source>
        <dbReference type="ARBA" id="ARBA00000073"/>
    </source>
</evidence>
<evidence type="ECO:0000313" key="7">
    <source>
        <dbReference type="Proteomes" id="UP000606720"/>
    </source>
</evidence>
<keyword evidence="7" id="KW-1185">Reference proteome</keyword>
<accession>A0A923LMB6</accession>
<dbReference type="GO" id="GO:0140098">
    <property type="term" value="F:catalytic activity, acting on RNA"/>
    <property type="evidence" value="ECO:0007669"/>
    <property type="project" value="UniProtKB-ARBA"/>
</dbReference>
<evidence type="ECO:0000256" key="4">
    <source>
        <dbReference type="ARBA" id="ARBA00033164"/>
    </source>
</evidence>
<dbReference type="InterPro" id="IPR050188">
    <property type="entry name" value="RluA_PseudoU_synthase"/>
</dbReference>
<dbReference type="InterPro" id="IPR020103">
    <property type="entry name" value="PsdUridine_synth_cat_dom_sf"/>
</dbReference>